<dbReference type="InterPro" id="IPR036721">
    <property type="entry name" value="RCK_C_sf"/>
</dbReference>
<proteinExistence type="predicted"/>
<dbReference type="InterPro" id="IPR050721">
    <property type="entry name" value="Trk_Ktr_HKT_K-transport"/>
</dbReference>
<dbReference type="Pfam" id="PF02080">
    <property type="entry name" value="TrkA_C"/>
    <property type="match status" value="1"/>
</dbReference>
<dbReference type="InterPro" id="IPR036291">
    <property type="entry name" value="NAD(P)-bd_dom_sf"/>
</dbReference>
<dbReference type="Pfam" id="PF13576">
    <property type="entry name" value="Pentapeptide_3"/>
    <property type="match status" value="2"/>
</dbReference>
<sequence length="360" mass="39766">MSPRCKRAEELDIDNCHEDYGGEKKYCLFHRPEKNYQDKIKFLNAIEEKADELKSVGEFRVSFIFKTSINFAGYIFPPMNFAYGGLEEDSLSFKKAEFRSGANSIGAVFEGKAEFQNASFHSTVSFTGVEFIGKANFRNTTFEAGAFFAGKSLEKKVTQFNDEAHFNEATFIGSANFDGVYFKKGAYFTKTKFKKSCLVYQTNAGIEEAESLVALTSNDETNLMVCKVAKDIASCRVIARVKKDEYADMYKDIGADIIVSAISSTVGLIEKAAVSSGLYGMITMGGKEGEVIEIKVSKNSEANGKAIKDLNLPKICTVGLIRREGELIAPRGDTVFEEGDQVILVGKSDEIISTIELFHP</sequence>
<reference evidence="4 5" key="1">
    <citation type="journal article" date="2016" name="Sci. Rep.">
        <title>Metabolic traits of an uncultured archaeal lineage -MSBL1- from brine pools of the Red Sea.</title>
        <authorList>
            <person name="Mwirichia R."/>
            <person name="Alam I."/>
            <person name="Rashid M."/>
            <person name="Vinu M."/>
            <person name="Ba-Alawi W."/>
            <person name="Anthony Kamau A."/>
            <person name="Kamanda Ngugi D."/>
            <person name="Goker M."/>
            <person name="Klenk H.P."/>
            <person name="Bajic V."/>
            <person name="Stingl U."/>
        </authorList>
    </citation>
    <scope>NUCLEOTIDE SEQUENCE [LARGE SCALE GENOMIC DNA]</scope>
    <source>
        <strain evidence="4">SCGC-AAA259M10</strain>
    </source>
</reference>
<dbReference type="AlphaFoldDB" id="A0A133V158"/>
<organism evidence="4 5">
    <name type="scientific">candidate division MSBL1 archaeon SCGC-AAA259M10</name>
    <dbReference type="NCBI Taxonomy" id="1698270"/>
    <lineage>
        <taxon>Archaea</taxon>
        <taxon>Methanobacteriati</taxon>
        <taxon>Methanobacteriota</taxon>
        <taxon>candidate division MSBL1</taxon>
    </lineage>
</organism>
<dbReference type="InterPro" id="IPR006037">
    <property type="entry name" value="RCK_C"/>
</dbReference>
<dbReference type="PROSITE" id="PS51202">
    <property type="entry name" value="RCK_C"/>
    <property type="match status" value="1"/>
</dbReference>
<dbReference type="GO" id="GO:0006813">
    <property type="term" value="P:potassium ion transport"/>
    <property type="evidence" value="ECO:0007669"/>
    <property type="project" value="InterPro"/>
</dbReference>
<dbReference type="Gene3D" id="3.30.70.1450">
    <property type="entry name" value="Regulator of K+ conductance, C-terminal domain"/>
    <property type="match status" value="1"/>
</dbReference>
<dbReference type="GO" id="GO:0008324">
    <property type="term" value="F:monoatomic cation transmembrane transporter activity"/>
    <property type="evidence" value="ECO:0007669"/>
    <property type="project" value="InterPro"/>
</dbReference>
<dbReference type="Pfam" id="PF02254">
    <property type="entry name" value="TrkA_N"/>
    <property type="match status" value="1"/>
</dbReference>
<dbReference type="PANTHER" id="PTHR43833">
    <property type="entry name" value="POTASSIUM CHANNEL PROTEIN 2-RELATED-RELATED"/>
    <property type="match status" value="1"/>
</dbReference>
<evidence type="ECO:0000313" key="4">
    <source>
        <dbReference type="EMBL" id="KXB00155.1"/>
    </source>
</evidence>
<protein>
    <recommendedName>
        <fullName evidence="3">RCK C-terminal domain-containing protein</fullName>
    </recommendedName>
</protein>
<comment type="caution">
    <text evidence="4">The sequence shown here is derived from an EMBL/GenBank/DDBJ whole genome shotgun (WGS) entry which is preliminary data.</text>
</comment>
<accession>A0A133V158</accession>
<feature type="domain" description="RCK C-terminal" evidence="3">
    <location>
        <begin position="279"/>
        <end position="360"/>
    </location>
</feature>
<evidence type="ECO:0000256" key="2">
    <source>
        <dbReference type="ARBA" id="ARBA00023065"/>
    </source>
</evidence>
<keyword evidence="2" id="KW-0406">Ion transport</keyword>
<keyword evidence="1" id="KW-0813">Transport</keyword>
<keyword evidence="5" id="KW-1185">Reference proteome</keyword>
<evidence type="ECO:0000259" key="3">
    <source>
        <dbReference type="PROSITE" id="PS51202"/>
    </source>
</evidence>
<dbReference type="InterPro" id="IPR003148">
    <property type="entry name" value="RCK_N"/>
</dbReference>
<dbReference type="SUPFAM" id="SSF116726">
    <property type="entry name" value="TrkA C-terminal domain-like"/>
    <property type="match status" value="1"/>
</dbReference>
<dbReference type="Proteomes" id="UP000070341">
    <property type="component" value="Unassembled WGS sequence"/>
</dbReference>
<evidence type="ECO:0000256" key="1">
    <source>
        <dbReference type="ARBA" id="ARBA00022448"/>
    </source>
</evidence>
<name>A0A133V158_9EURY</name>
<dbReference type="EMBL" id="LHXU01000018">
    <property type="protein sequence ID" value="KXB00155.1"/>
    <property type="molecule type" value="Genomic_DNA"/>
</dbReference>
<gene>
    <name evidence="4" type="ORF">AKJ40_01790</name>
</gene>
<dbReference type="PANTHER" id="PTHR43833:SF5">
    <property type="entry name" value="TRK SYSTEM POTASSIUM UPTAKE PROTEIN TRKA"/>
    <property type="match status" value="1"/>
</dbReference>
<dbReference type="SUPFAM" id="SSF51735">
    <property type="entry name" value="NAD(P)-binding Rossmann-fold domains"/>
    <property type="match status" value="1"/>
</dbReference>
<dbReference type="Gene3D" id="3.40.50.720">
    <property type="entry name" value="NAD(P)-binding Rossmann-like Domain"/>
    <property type="match status" value="1"/>
</dbReference>
<evidence type="ECO:0000313" key="5">
    <source>
        <dbReference type="Proteomes" id="UP000070341"/>
    </source>
</evidence>
<dbReference type="InterPro" id="IPR001646">
    <property type="entry name" value="5peptide_repeat"/>
</dbReference>